<evidence type="ECO:0000313" key="2">
    <source>
        <dbReference type="EMBL" id="GAA4990196.1"/>
    </source>
</evidence>
<evidence type="ECO:0000313" key="3">
    <source>
        <dbReference type="Proteomes" id="UP001501195"/>
    </source>
</evidence>
<name>A0ABP9I888_9ACTN</name>
<keyword evidence="3" id="KW-1185">Reference proteome</keyword>
<reference evidence="3" key="1">
    <citation type="journal article" date="2019" name="Int. J. Syst. Evol. Microbiol.">
        <title>The Global Catalogue of Microorganisms (GCM) 10K type strain sequencing project: providing services to taxonomists for standard genome sequencing and annotation.</title>
        <authorList>
            <consortium name="The Broad Institute Genomics Platform"/>
            <consortium name="The Broad Institute Genome Sequencing Center for Infectious Disease"/>
            <person name="Wu L."/>
            <person name="Ma J."/>
        </authorList>
    </citation>
    <scope>NUCLEOTIDE SEQUENCE [LARGE SCALE GENOMIC DNA]</scope>
    <source>
        <strain evidence="3">JCM 18126</strain>
    </source>
</reference>
<dbReference type="Proteomes" id="UP001501195">
    <property type="component" value="Unassembled WGS sequence"/>
</dbReference>
<sequence length="91" mass="10125">MSAVRALLELLVLLFLLSLVGRMIFDWVQVFSRSFRPRGPVLVLAEGVYTVTDPPLRALRKVLPPVRLGAVSLDLGFMVLVFACWVVMGLL</sequence>
<keyword evidence="1" id="KW-0812">Transmembrane</keyword>
<keyword evidence="1" id="KW-0472">Membrane</keyword>
<keyword evidence="1" id="KW-1133">Transmembrane helix</keyword>
<dbReference type="EMBL" id="BAABIL010000497">
    <property type="protein sequence ID" value="GAA4990196.1"/>
    <property type="molecule type" value="Genomic_DNA"/>
</dbReference>
<evidence type="ECO:0000256" key="1">
    <source>
        <dbReference type="SAM" id="Phobius"/>
    </source>
</evidence>
<proteinExistence type="predicted"/>
<accession>A0ABP9I888</accession>
<dbReference type="Pfam" id="PF02325">
    <property type="entry name" value="CCB3_YggT"/>
    <property type="match status" value="1"/>
</dbReference>
<organism evidence="2 3">
    <name type="scientific">Kineococcus glutinatus</name>
    <dbReference type="NCBI Taxonomy" id="1070872"/>
    <lineage>
        <taxon>Bacteria</taxon>
        <taxon>Bacillati</taxon>
        <taxon>Actinomycetota</taxon>
        <taxon>Actinomycetes</taxon>
        <taxon>Kineosporiales</taxon>
        <taxon>Kineosporiaceae</taxon>
        <taxon>Kineococcus</taxon>
    </lineage>
</organism>
<dbReference type="InterPro" id="IPR003425">
    <property type="entry name" value="CCB3/YggT"/>
</dbReference>
<protein>
    <submittedName>
        <fullName evidence="2">YggT family protein</fullName>
    </submittedName>
</protein>
<comment type="caution">
    <text evidence="2">The sequence shown here is derived from an EMBL/GenBank/DDBJ whole genome shotgun (WGS) entry which is preliminary data.</text>
</comment>
<dbReference type="RefSeq" id="WP_345713415.1">
    <property type="nucleotide sequence ID" value="NZ_BAABIL010000497.1"/>
</dbReference>
<feature type="transmembrane region" description="Helical" evidence="1">
    <location>
        <begin position="68"/>
        <end position="90"/>
    </location>
</feature>
<gene>
    <name evidence="2" type="ORF">GCM10023225_29270</name>
</gene>